<feature type="domain" description="DUF3719" evidence="1">
    <location>
        <begin position="56"/>
        <end position="83"/>
    </location>
</feature>
<gene>
    <name evidence="2" type="ORF">CBOVIS_LOCUS8793</name>
</gene>
<protein>
    <recommendedName>
        <fullName evidence="1">DUF3719 domain-containing protein</fullName>
    </recommendedName>
</protein>
<evidence type="ECO:0000313" key="2">
    <source>
        <dbReference type="EMBL" id="CAB3406771.1"/>
    </source>
</evidence>
<keyword evidence="3" id="KW-1185">Reference proteome</keyword>
<evidence type="ECO:0000313" key="3">
    <source>
        <dbReference type="Proteomes" id="UP000494206"/>
    </source>
</evidence>
<reference evidence="2 3" key="1">
    <citation type="submission" date="2020-04" db="EMBL/GenBank/DDBJ databases">
        <authorList>
            <person name="Laetsch R D."/>
            <person name="Stevens L."/>
            <person name="Kumar S."/>
            <person name="Blaxter L. M."/>
        </authorList>
    </citation>
    <scope>NUCLEOTIDE SEQUENCE [LARGE SCALE GENOMIC DNA]</scope>
</reference>
<dbReference type="AlphaFoldDB" id="A0A8S1F7G3"/>
<dbReference type="EMBL" id="CADEPM010000005">
    <property type="protein sequence ID" value="CAB3406771.1"/>
    <property type="molecule type" value="Genomic_DNA"/>
</dbReference>
<dbReference type="OrthoDB" id="2134133at2759"/>
<proteinExistence type="predicted"/>
<dbReference type="Proteomes" id="UP000494206">
    <property type="component" value="Unassembled WGS sequence"/>
</dbReference>
<dbReference type="Pfam" id="PF12516">
    <property type="entry name" value="DUF3719"/>
    <property type="match status" value="1"/>
</dbReference>
<dbReference type="InterPro" id="IPR022194">
    <property type="entry name" value="DUF3719"/>
</dbReference>
<evidence type="ECO:0000259" key="1">
    <source>
        <dbReference type="Pfam" id="PF12516"/>
    </source>
</evidence>
<comment type="caution">
    <text evidence="2">The sequence shown here is derived from an EMBL/GenBank/DDBJ whole genome shotgun (WGS) entry which is preliminary data.</text>
</comment>
<sequence length="164" mass="18109">MATASDRARTPTTMLTWSASTHQNSIASTNQGSRAAEVFLDSWNAAVYECQPIKDGQLDDEAKLWRSKFAHLRLIGKPIGNCSKSVVRSAPQNKSASSKSASIIRDHRDCSLPRLEHPKKVVPISAVLSRRILEDPQIDPTWSLQNSRSYSLSILFDGIAHVIP</sequence>
<name>A0A8S1F7G3_9PELO</name>
<organism evidence="2 3">
    <name type="scientific">Caenorhabditis bovis</name>
    <dbReference type="NCBI Taxonomy" id="2654633"/>
    <lineage>
        <taxon>Eukaryota</taxon>
        <taxon>Metazoa</taxon>
        <taxon>Ecdysozoa</taxon>
        <taxon>Nematoda</taxon>
        <taxon>Chromadorea</taxon>
        <taxon>Rhabditida</taxon>
        <taxon>Rhabditina</taxon>
        <taxon>Rhabditomorpha</taxon>
        <taxon>Rhabditoidea</taxon>
        <taxon>Rhabditidae</taxon>
        <taxon>Peloderinae</taxon>
        <taxon>Caenorhabditis</taxon>
    </lineage>
</organism>
<accession>A0A8S1F7G3</accession>